<feature type="compositionally biased region" description="Pro residues" evidence="13">
    <location>
        <begin position="746"/>
        <end position="756"/>
    </location>
</feature>
<evidence type="ECO:0000256" key="4">
    <source>
        <dbReference type="ARBA" id="ARBA00022553"/>
    </source>
</evidence>
<evidence type="ECO:0000256" key="5">
    <source>
        <dbReference type="ARBA" id="ARBA00022679"/>
    </source>
</evidence>
<dbReference type="GO" id="GO:0005524">
    <property type="term" value="F:ATP binding"/>
    <property type="evidence" value="ECO:0007669"/>
    <property type="project" value="UniProtKB-KW"/>
</dbReference>
<evidence type="ECO:0000256" key="10">
    <source>
        <dbReference type="ARBA" id="ARBA00022989"/>
    </source>
</evidence>
<dbReference type="CDD" id="cd06225">
    <property type="entry name" value="HAMP"/>
    <property type="match status" value="1"/>
</dbReference>
<dbReference type="GO" id="GO:0004673">
    <property type="term" value="F:protein histidine kinase activity"/>
    <property type="evidence" value="ECO:0007669"/>
    <property type="project" value="UniProtKB-EC"/>
</dbReference>
<dbReference type="SMART" id="SM00304">
    <property type="entry name" value="HAMP"/>
    <property type="match status" value="1"/>
</dbReference>
<comment type="caution">
    <text evidence="16">The sequence shown here is derived from an EMBL/GenBank/DDBJ whole genome shotgun (WGS) entry which is preliminary data.</text>
</comment>
<evidence type="ECO:0000256" key="3">
    <source>
        <dbReference type="ARBA" id="ARBA00012438"/>
    </source>
</evidence>
<evidence type="ECO:0000256" key="14">
    <source>
        <dbReference type="SAM" id="Phobius"/>
    </source>
</evidence>
<dbReference type="EMBL" id="BOOW01000009">
    <property type="protein sequence ID" value="GII91394.1"/>
    <property type="molecule type" value="Genomic_DNA"/>
</dbReference>
<sequence length="983" mass="105611">MRQSVQGGGDGKTRVPPSTLLAEEEAGGGWRLRNWRVRSRLVAMILVPTTAAVLLGGVQVVSSVNAASDYQRVNELARLSERISALTHELAGERSRIAWFIAQDRPGRVLPSVRDQIDRVDRAVGQVRSVASAIREGARGRAQDEVETALNRLEDLAALRNQAIQSTLLPDAAISAYTQVIADLLSLHDEIGKGSADDVLFARSMTLTALAKAKESAALRQALLTAVLVNGRFEQQQLEDFLGAMSREENELKNFAAEATSDERRFFDETVRGRPSDRAESLQELVLIRSSIDVPLRGLDLSKSDDAREWFEAMAVVVDRMRVVEQRHTKSIVTRSQDLSDQERGQAVMAAGAVGALLLAVLLITSGVARSLVRPLRRLRSEALEIAGDRLPDFVQRVRETRDAEAEIEVPPIGIFSRDEVGQVARAFDEVHREAVRLAGDEARLRGNINAMFVNLSRRSQTLVERQLTLIERLEQGERDDRRLADLFKLDHLATRMRRNSENLLVLAGQEAARKWSQPVELNDVVRASLSEVESYDRVVTHGQAEVAIGGQAVSDIVHLLAELVENAVSFSPRDTMVVVTSNHIEGGGGVMLSVTDQGIGMTPDEQAQANWRLANPPVVDVSVSRRMGLFVVGRLALRHGVRVQLRPHEAGGLTAMVVIPEKLVAPIPGAAKYAQPAQPAFPSMNPPAGGSAYPGPGHPSGGYDLPPFGDSGTPVIPQQGRSETFSSGSLGSSGPPLPRRKAPPLSAPPSAPSLPTPSSSSPAPVPHSTPLTPPPRVPAPGDSGEQTWFTSTNPLSLPPSAQDAGVVSMAHEPGPFPVMDVDSSTYPPGSLYGRGADPTGPLPRVETSAFDNSGDDYLPIFAAVESDWFKKGGARSTAGDQSADTSEPVWQSLSDEGWKAAEAASEPSLGGLTASGLPKRKPRANLVPGSAKSRSTPSTPVPMPKLSPDHVRSRLSSFQQGIMRARAEASEPGRAEAVEEDP</sequence>
<evidence type="ECO:0000256" key="8">
    <source>
        <dbReference type="ARBA" id="ARBA00022777"/>
    </source>
</evidence>
<keyword evidence="4" id="KW-0597">Phosphoprotein</keyword>
<dbReference type="InterPro" id="IPR050980">
    <property type="entry name" value="2C_sensor_his_kinase"/>
</dbReference>
<feature type="compositionally biased region" description="Basic and acidic residues" evidence="13">
    <location>
        <begin position="966"/>
        <end position="983"/>
    </location>
</feature>
<dbReference type="InterPro" id="IPR013587">
    <property type="entry name" value="Nitrate/nitrite_sensing"/>
</dbReference>
<keyword evidence="14" id="KW-0472">Membrane</keyword>
<organism evidence="16 17">
    <name type="scientific">Sinosporangium siamense</name>
    <dbReference type="NCBI Taxonomy" id="1367973"/>
    <lineage>
        <taxon>Bacteria</taxon>
        <taxon>Bacillati</taxon>
        <taxon>Actinomycetota</taxon>
        <taxon>Actinomycetes</taxon>
        <taxon>Streptosporangiales</taxon>
        <taxon>Streptosporangiaceae</taxon>
        <taxon>Sinosporangium</taxon>
    </lineage>
</organism>
<evidence type="ECO:0000256" key="9">
    <source>
        <dbReference type="ARBA" id="ARBA00022840"/>
    </source>
</evidence>
<feature type="compositionally biased region" description="Pro residues" evidence="13">
    <location>
        <begin position="764"/>
        <end position="779"/>
    </location>
</feature>
<dbReference type="Gene3D" id="3.30.565.10">
    <property type="entry name" value="Histidine kinase-like ATPase, C-terminal domain"/>
    <property type="match status" value="1"/>
</dbReference>
<evidence type="ECO:0000256" key="7">
    <source>
        <dbReference type="ARBA" id="ARBA00022741"/>
    </source>
</evidence>
<comment type="catalytic activity">
    <reaction evidence="1">
        <text>ATP + protein L-histidine = ADP + protein N-phospho-L-histidine.</text>
        <dbReference type="EC" id="2.7.13.3"/>
    </reaction>
</comment>
<feature type="transmembrane region" description="Helical" evidence="14">
    <location>
        <begin position="347"/>
        <end position="369"/>
    </location>
</feature>
<evidence type="ECO:0000256" key="2">
    <source>
        <dbReference type="ARBA" id="ARBA00004370"/>
    </source>
</evidence>
<keyword evidence="5" id="KW-0808">Transferase</keyword>
<feature type="transmembrane region" description="Helical" evidence="14">
    <location>
        <begin position="41"/>
        <end position="61"/>
    </location>
</feature>
<dbReference type="AlphaFoldDB" id="A0A919RFD4"/>
<dbReference type="Pfam" id="PF08376">
    <property type="entry name" value="NIT"/>
    <property type="match status" value="1"/>
</dbReference>
<evidence type="ECO:0000256" key="11">
    <source>
        <dbReference type="ARBA" id="ARBA00023012"/>
    </source>
</evidence>
<reference evidence="16" key="1">
    <citation type="submission" date="2021-01" db="EMBL/GenBank/DDBJ databases">
        <title>Whole genome shotgun sequence of Sinosporangium siamense NBRC 109515.</title>
        <authorList>
            <person name="Komaki H."/>
            <person name="Tamura T."/>
        </authorList>
    </citation>
    <scope>NUCLEOTIDE SEQUENCE</scope>
    <source>
        <strain evidence="16">NBRC 109515</strain>
    </source>
</reference>
<evidence type="ECO:0000313" key="17">
    <source>
        <dbReference type="Proteomes" id="UP000606172"/>
    </source>
</evidence>
<name>A0A919RFD4_9ACTN</name>
<gene>
    <name evidence="16" type="ORF">Ssi02_16250</name>
</gene>
<feature type="compositionally biased region" description="Polar residues" evidence="13">
    <location>
        <begin position="785"/>
        <end position="796"/>
    </location>
</feature>
<dbReference type="InterPro" id="IPR036890">
    <property type="entry name" value="HATPase_C_sf"/>
</dbReference>
<evidence type="ECO:0000313" key="16">
    <source>
        <dbReference type="EMBL" id="GII91394.1"/>
    </source>
</evidence>
<evidence type="ECO:0000256" key="6">
    <source>
        <dbReference type="ARBA" id="ARBA00022692"/>
    </source>
</evidence>
<keyword evidence="9" id="KW-0067">ATP-binding</keyword>
<feature type="compositionally biased region" description="Polar residues" evidence="13">
    <location>
        <begin position="879"/>
        <end position="895"/>
    </location>
</feature>
<evidence type="ECO:0000256" key="13">
    <source>
        <dbReference type="SAM" id="MobiDB-lite"/>
    </source>
</evidence>
<feature type="domain" description="HAMP" evidence="15">
    <location>
        <begin position="370"/>
        <end position="440"/>
    </location>
</feature>
<dbReference type="Gene3D" id="6.10.340.10">
    <property type="match status" value="1"/>
</dbReference>
<feature type="region of interest" description="Disordered" evidence="13">
    <location>
        <begin position="677"/>
        <end position="854"/>
    </location>
</feature>
<feature type="region of interest" description="Disordered" evidence="13">
    <location>
        <begin position="873"/>
        <end position="983"/>
    </location>
</feature>
<dbReference type="SMART" id="SM00387">
    <property type="entry name" value="HATPase_c"/>
    <property type="match status" value="1"/>
</dbReference>
<dbReference type="PROSITE" id="PS50885">
    <property type="entry name" value="HAMP"/>
    <property type="match status" value="1"/>
</dbReference>
<evidence type="ECO:0000256" key="12">
    <source>
        <dbReference type="SAM" id="Coils"/>
    </source>
</evidence>
<dbReference type="Pfam" id="PF00672">
    <property type="entry name" value="HAMP"/>
    <property type="match status" value="1"/>
</dbReference>
<dbReference type="InterPro" id="IPR003594">
    <property type="entry name" value="HATPase_dom"/>
</dbReference>
<dbReference type="SUPFAM" id="SSF55874">
    <property type="entry name" value="ATPase domain of HSP90 chaperone/DNA topoisomerase II/histidine kinase"/>
    <property type="match status" value="1"/>
</dbReference>
<comment type="subcellular location">
    <subcellularLocation>
        <location evidence="2">Membrane</location>
    </subcellularLocation>
</comment>
<keyword evidence="10 14" id="KW-1133">Transmembrane helix</keyword>
<accession>A0A919RFD4</accession>
<keyword evidence="8" id="KW-0418">Kinase</keyword>
<evidence type="ECO:0000259" key="15">
    <source>
        <dbReference type="PROSITE" id="PS50885"/>
    </source>
</evidence>
<protein>
    <recommendedName>
        <fullName evidence="3">histidine kinase</fullName>
        <ecNumber evidence="3">2.7.13.3</ecNumber>
    </recommendedName>
</protein>
<dbReference type="Pfam" id="PF02518">
    <property type="entry name" value="HATPase_c"/>
    <property type="match status" value="1"/>
</dbReference>
<dbReference type="GO" id="GO:0016020">
    <property type="term" value="C:membrane"/>
    <property type="evidence" value="ECO:0007669"/>
    <property type="project" value="UniProtKB-SubCell"/>
</dbReference>
<dbReference type="GO" id="GO:0000160">
    <property type="term" value="P:phosphorelay signal transduction system"/>
    <property type="evidence" value="ECO:0007669"/>
    <property type="project" value="UniProtKB-KW"/>
</dbReference>
<evidence type="ECO:0000256" key="1">
    <source>
        <dbReference type="ARBA" id="ARBA00000085"/>
    </source>
</evidence>
<dbReference type="Proteomes" id="UP000606172">
    <property type="component" value="Unassembled WGS sequence"/>
</dbReference>
<dbReference type="EC" id="2.7.13.3" evidence="3"/>
<keyword evidence="6 14" id="KW-0812">Transmembrane</keyword>
<dbReference type="PANTHER" id="PTHR44936">
    <property type="entry name" value="SENSOR PROTEIN CREC"/>
    <property type="match status" value="1"/>
</dbReference>
<keyword evidence="11" id="KW-0902">Two-component regulatory system</keyword>
<proteinExistence type="predicted"/>
<keyword evidence="12" id="KW-0175">Coiled coil</keyword>
<dbReference type="PANTHER" id="PTHR44936:SF9">
    <property type="entry name" value="SENSOR PROTEIN CREC"/>
    <property type="match status" value="1"/>
</dbReference>
<keyword evidence="17" id="KW-1185">Reference proteome</keyword>
<feature type="compositionally biased region" description="Low complexity" evidence="13">
    <location>
        <begin position="687"/>
        <end position="696"/>
    </location>
</feature>
<feature type="coiled-coil region" evidence="12">
    <location>
        <begin position="238"/>
        <end position="265"/>
    </location>
</feature>
<dbReference type="InterPro" id="IPR003660">
    <property type="entry name" value="HAMP_dom"/>
</dbReference>
<keyword evidence="7" id="KW-0547">Nucleotide-binding</keyword>